<dbReference type="InParanoid" id="C5L9M2"/>
<organism evidence="2">
    <name type="scientific">Perkinsus marinus (strain ATCC 50983 / TXsc)</name>
    <dbReference type="NCBI Taxonomy" id="423536"/>
    <lineage>
        <taxon>Eukaryota</taxon>
        <taxon>Sar</taxon>
        <taxon>Alveolata</taxon>
        <taxon>Perkinsozoa</taxon>
        <taxon>Perkinsea</taxon>
        <taxon>Perkinsida</taxon>
        <taxon>Perkinsidae</taxon>
        <taxon>Perkinsus</taxon>
    </lineage>
</organism>
<gene>
    <name evidence="1" type="ORF">Pmar_PMAR025382</name>
</gene>
<protein>
    <submittedName>
        <fullName evidence="1">Uncharacterized protein</fullName>
    </submittedName>
</protein>
<dbReference type="EMBL" id="GG680532">
    <property type="protein sequence ID" value="EER06571.1"/>
    <property type="molecule type" value="Genomic_DNA"/>
</dbReference>
<feature type="non-terminal residue" evidence="1">
    <location>
        <position position="56"/>
    </location>
</feature>
<feature type="non-terminal residue" evidence="1">
    <location>
        <position position="1"/>
    </location>
</feature>
<sequence>IWTSQSQCEAIPSSNTLSWTVDGLSLTTRNLYLRWSGRSRGVHSGSLVKALCLGST</sequence>
<name>C5L9M2_PERM5</name>
<evidence type="ECO:0000313" key="1">
    <source>
        <dbReference type="EMBL" id="EER06571.1"/>
    </source>
</evidence>
<dbReference type="AlphaFoldDB" id="C5L9M2"/>
<evidence type="ECO:0000313" key="2">
    <source>
        <dbReference type="Proteomes" id="UP000007800"/>
    </source>
</evidence>
<accession>C5L9M2</accession>
<keyword evidence="2" id="KW-1185">Reference proteome</keyword>
<reference evidence="1 2" key="1">
    <citation type="submission" date="2008-07" db="EMBL/GenBank/DDBJ databases">
        <authorList>
            <person name="El-Sayed N."/>
            <person name="Caler E."/>
            <person name="Inman J."/>
            <person name="Amedeo P."/>
            <person name="Hass B."/>
            <person name="Wortman J."/>
        </authorList>
    </citation>
    <scope>NUCLEOTIDE SEQUENCE [LARGE SCALE GENOMIC DNA]</scope>
    <source>
        <strain evidence="2">ATCC 50983 / TXsc</strain>
    </source>
</reference>
<dbReference type="Proteomes" id="UP000007800">
    <property type="component" value="Unassembled WGS sequence"/>
</dbReference>
<dbReference type="RefSeq" id="XP_002774755.1">
    <property type="nucleotide sequence ID" value="XM_002774709.1"/>
</dbReference>
<dbReference type="GeneID" id="9055890"/>
<proteinExistence type="predicted"/>